<evidence type="ECO:0000313" key="4">
    <source>
        <dbReference type="EMBL" id="OBP72931.1"/>
    </source>
</evidence>
<evidence type="ECO:0000256" key="1">
    <source>
        <dbReference type="ARBA" id="ARBA00022679"/>
    </source>
</evidence>
<dbReference type="CDD" id="cd01941">
    <property type="entry name" value="YeiC_kinase_like"/>
    <property type="match status" value="1"/>
</dbReference>
<comment type="caution">
    <text evidence="4">The sequence shown here is derived from an EMBL/GenBank/DDBJ whole genome shotgun (WGS) entry which is preliminary data.</text>
</comment>
<evidence type="ECO:0000313" key="5">
    <source>
        <dbReference type="Proteomes" id="UP000093748"/>
    </source>
</evidence>
<dbReference type="PANTHER" id="PTHR10584">
    <property type="entry name" value="SUGAR KINASE"/>
    <property type="match status" value="1"/>
</dbReference>
<dbReference type="RefSeq" id="WP_032930029.1">
    <property type="nucleotide sequence ID" value="NZ_LZTH01000016.1"/>
</dbReference>
<dbReference type="SUPFAM" id="SSF53613">
    <property type="entry name" value="Ribokinase-like"/>
    <property type="match status" value="1"/>
</dbReference>
<evidence type="ECO:0000259" key="3">
    <source>
        <dbReference type="Pfam" id="PF00294"/>
    </source>
</evidence>
<dbReference type="PANTHER" id="PTHR10584:SF166">
    <property type="entry name" value="RIBOKINASE"/>
    <property type="match status" value="1"/>
</dbReference>
<gene>
    <name evidence="4" type="ORF">BAE39_20630</name>
</gene>
<organism evidence="4 5">
    <name type="scientific">Rhizobium loti</name>
    <name type="common">Mesorhizobium loti</name>
    <dbReference type="NCBI Taxonomy" id="381"/>
    <lineage>
        <taxon>Bacteria</taxon>
        <taxon>Pseudomonadati</taxon>
        <taxon>Pseudomonadota</taxon>
        <taxon>Alphaproteobacteria</taxon>
        <taxon>Hyphomicrobiales</taxon>
        <taxon>Phyllobacteriaceae</taxon>
        <taxon>Mesorhizobium</taxon>
    </lineage>
</organism>
<dbReference type="GeneID" id="66684420"/>
<dbReference type="Gene3D" id="3.40.1190.20">
    <property type="match status" value="1"/>
</dbReference>
<dbReference type="Pfam" id="PF00294">
    <property type="entry name" value="PfkB"/>
    <property type="match status" value="1"/>
</dbReference>
<keyword evidence="1" id="KW-0808">Transferase</keyword>
<dbReference type="InterPro" id="IPR029056">
    <property type="entry name" value="Ribokinase-like"/>
</dbReference>
<feature type="domain" description="Carbohydrate kinase PfkB" evidence="3">
    <location>
        <begin position="6"/>
        <end position="293"/>
    </location>
</feature>
<dbReference type="InterPro" id="IPR011611">
    <property type="entry name" value="PfkB_dom"/>
</dbReference>
<dbReference type="AlphaFoldDB" id="A0A1A5J955"/>
<sequence length="314" mass="32015">MVKSIEILAVGGAHIDRRGQVSGAYVPAASNPGTMREDVGGGVFNALRSTVRRGVSGSLMSMRGGDAGADTISRAIAEAGIADLSAVFLDRTTPSYTALIDREGELIVGFADMALYDLAFPKQMRRSKVREAIAAADAILCDANLPSAALERLVSLAAGKPVYTIAISPAKVVRLIPVLSTLALVFMNRREAVALAGVNANAAERDVIDGLRCSGLTSGVVTAGSAPVLGFDEAGAFSIQPPAPRKVADVTGAGDALAGATVAALLHGLPLRQALREGVAAATLAIESADAIPDFTAASFAEVLALVPNAQEVA</sequence>
<proteinExistence type="predicted"/>
<reference evidence="5" key="1">
    <citation type="submission" date="2016-06" db="EMBL/GenBank/DDBJ databases">
        <title>NZP2037 Pacbio-Illumina hybrid assembly.</title>
        <authorList>
            <person name="Ramsay J.P."/>
        </authorList>
    </citation>
    <scope>NUCLEOTIDE SEQUENCE [LARGE SCALE GENOMIC DNA]</scope>
    <source>
        <strain evidence="5">R7ANS::ICEMlSym2042</strain>
    </source>
</reference>
<dbReference type="EMBL" id="LZTJ01000031">
    <property type="protein sequence ID" value="OBP72931.1"/>
    <property type="molecule type" value="Genomic_DNA"/>
</dbReference>
<keyword evidence="2 4" id="KW-0418">Kinase</keyword>
<dbReference type="Proteomes" id="UP000093748">
    <property type="component" value="Unassembled WGS sequence"/>
</dbReference>
<name>A0A1A5J955_RHILI</name>
<accession>A0A1A5J955</accession>
<dbReference type="GO" id="GO:0016301">
    <property type="term" value="F:kinase activity"/>
    <property type="evidence" value="ECO:0007669"/>
    <property type="project" value="UniProtKB-KW"/>
</dbReference>
<dbReference type="OrthoDB" id="9806249at2"/>
<protein>
    <submittedName>
        <fullName evidence="4">Carbohydrate kinase</fullName>
    </submittedName>
</protein>
<evidence type="ECO:0000256" key="2">
    <source>
        <dbReference type="ARBA" id="ARBA00022777"/>
    </source>
</evidence>